<organism evidence="12 13">
    <name type="scientific">Candidatus Giovannonibacteria bacterium GW2011_GWA2_53_7</name>
    <dbReference type="NCBI Taxonomy" id="1618650"/>
    <lineage>
        <taxon>Bacteria</taxon>
        <taxon>Candidatus Giovannoniibacteriota</taxon>
    </lineage>
</organism>
<dbReference type="EMBL" id="LCRM01000068">
    <property type="protein sequence ID" value="KKW34603.1"/>
    <property type="molecule type" value="Genomic_DNA"/>
</dbReference>
<evidence type="ECO:0000256" key="8">
    <source>
        <dbReference type="ARBA" id="ARBA00022917"/>
    </source>
</evidence>
<feature type="domain" description="FDX-ACB" evidence="10">
    <location>
        <begin position="308"/>
        <end position="402"/>
    </location>
</feature>
<dbReference type="SUPFAM" id="SSF54991">
    <property type="entry name" value="Anticodon-binding domain of PheRS"/>
    <property type="match status" value="1"/>
</dbReference>
<keyword evidence="5" id="KW-0547">Nucleotide-binding</keyword>
<proteinExistence type="predicted"/>
<accession>A0A0G1XTX4</accession>
<evidence type="ECO:0000313" key="12">
    <source>
        <dbReference type="EMBL" id="KKW34603.1"/>
    </source>
</evidence>
<dbReference type="Gene3D" id="3.30.56.10">
    <property type="match status" value="2"/>
</dbReference>
<evidence type="ECO:0000256" key="2">
    <source>
        <dbReference type="ARBA" id="ARBA00012814"/>
    </source>
</evidence>
<gene>
    <name evidence="12" type="ORF">UY81_C0068G0007</name>
</gene>
<dbReference type="InterPro" id="IPR009061">
    <property type="entry name" value="DNA-bd_dom_put_sf"/>
</dbReference>
<dbReference type="InterPro" id="IPR045864">
    <property type="entry name" value="aa-tRNA-synth_II/BPL/LPL"/>
</dbReference>
<dbReference type="AlphaFoldDB" id="A0A0G1XTX4"/>
<reference evidence="12 13" key="1">
    <citation type="journal article" date="2015" name="Nature">
        <title>rRNA introns, odd ribosomes, and small enigmatic genomes across a large radiation of phyla.</title>
        <authorList>
            <person name="Brown C.T."/>
            <person name="Hug L.A."/>
            <person name="Thomas B.C."/>
            <person name="Sharon I."/>
            <person name="Castelle C.J."/>
            <person name="Singh A."/>
            <person name="Wilkins M.J."/>
            <person name="Williams K.H."/>
            <person name="Banfield J.F."/>
        </authorList>
    </citation>
    <scope>NUCLEOTIDE SEQUENCE [LARGE SCALE GENOMIC DNA]</scope>
</reference>
<evidence type="ECO:0000256" key="1">
    <source>
        <dbReference type="ARBA" id="ARBA00001946"/>
    </source>
</evidence>
<dbReference type="GO" id="GO:0006432">
    <property type="term" value="P:phenylalanyl-tRNA aminoacylation"/>
    <property type="evidence" value="ECO:0007669"/>
    <property type="project" value="InterPro"/>
</dbReference>
<dbReference type="Gene3D" id="3.30.930.10">
    <property type="entry name" value="Bira Bifunctional Protein, Domain 2"/>
    <property type="match status" value="1"/>
</dbReference>
<evidence type="ECO:0000256" key="9">
    <source>
        <dbReference type="ARBA" id="ARBA00023146"/>
    </source>
</evidence>
<keyword evidence="8" id="KW-0648">Protein biosynthesis</keyword>
<dbReference type="PANTHER" id="PTHR10947:SF3">
    <property type="entry name" value="LEUCINE-RICH REPEAT-CONTAINING PROTEIN 47"/>
    <property type="match status" value="1"/>
</dbReference>
<feature type="domain" description="B5" evidence="11">
    <location>
        <begin position="84"/>
        <end position="159"/>
    </location>
</feature>
<keyword evidence="6" id="KW-0067">ATP-binding</keyword>
<evidence type="ECO:0000256" key="3">
    <source>
        <dbReference type="ARBA" id="ARBA00022598"/>
    </source>
</evidence>
<keyword evidence="9" id="KW-0030">Aminoacyl-tRNA synthetase</keyword>
<dbReference type="GO" id="GO:0005524">
    <property type="term" value="F:ATP binding"/>
    <property type="evidence" value="ECO:0007669"/>
    <property type="project" value="UniProtKB-KW"/>
</dbReference>
<dbReference type="GO" id="GO:0000287">
    <property type="term" value="F:magnesium ion binding"/>
    <property type="evidence" value="ECO:0007669"/>
    <property type="project" value="InterPro"/>
</dbReference>
<dbReference type="Gene3D" id="3.30.70.380">
    <property type="entry name" value="Ferrodoxin-fold anticodon-binding domain"/>
    <property type="match status" value="1"/>
</dbReference>
<dbReference type="PROSITE" id="PS51483">
    <property type="entry name" value="B5"/>
    <property type="match status" value="1"/>
</dbReference>
<dbReference type="PROSITE" id="PS51447">
    <property type="entry name" value="FDX_ACB"/>
    <property type="match status" value="1"/>
</dbReference>
<sequence>MNPVRSRGSSDYDTFVVCLKSFVCLQEIISESDFHAFEIDSIVGDVLDVKVLPNRVADCNSEAGLARELSAILEIPTTLPRPSGSLPPVTVSLAQINGILGSDFSQSEVEDVFKRLGLDTKIAGAAFTVTPPASRPDLIIAEDLVEEVGRILGYDRVLPTELPPLSGVSDQARFRGIERMKDSLIEQGFTEVSTQSFVTAGDITLANPLDQTRPALRTSLEENLQEVLARAKQYEALILPPKQKLKLFEVGSVFPKEGEYLELRMTERVPEWGDSAGISDNLTIAKLEDYGKDYAPKKYTLGAYKPFSLYPFIVRDIALWVPVGTESGTILEVIRKESGTLLVRSELFDTFSSGGGSALGGKKKTRISYAFRLVLQSFETGNHDSRAIYHLGVSPQVDWNEC</sequence>
<evidence type="ECO:0000259" key="11">
    <source>
        <dbReference type="PROSITE" id="PS51483"/>
    </source>
</evidence>
<dbReference type="PANTHER" id="PTHR10947">
    <property type="entry name" value="PHENYLALANYL-TRNA SYNTHETASE BETA CHAIN AND LEUCINE-RICH REPEAT-CONTAINING PROTEIN 47"/>
    <property type="match status" value="1"/>
</dbReference>
<evidence type="ECO:0000259" key="10">
    <source>
        <dbReference type="PROSITE" id="PS51447"/>
    </source>
</evidence>
<evidence type="ECO:0000256" key="6">
    <source>
        <dbReference type="ARBA" id="ARBA00022840"/>
    </source>
</evidence>
<evidence type="ECO:0000256" key="5">
    <source>
        <dbReference type="ARBA" id="ARBA00022741"/>
    </source>
</evidence>
<keyword evidence="4" id="KW-0479">Metal-binding</keyword>
<dbReference type="GO" id="GO:0004826">
    <property type="term" value="F:phenylalanine-tRNA ligase activity"/>
    <property type="evidence" value="ECO:0007669"/>
    <property type="project" value="UniProtKB-EC"/>
</dbReference>
<dbReference type="SUPFAM" id="SSF46955">
    <property type="entry name" value="Putative DNA-binding domain"/>
    <property type="match status" value="1"/>
</dbReference>
<dbReference type="GO" id="GO:0003723">
    <property type="term" value="F:RNA binding"/>
    <property type="evidence" value="ECO:0007669"/>
    <property type="project" value="InterPro"/>
</dbReference>
<dbReference type="Proteomes" id="UP000034290">
    <property type="component" value="Unassembled WGS sequence"/>
</dbReference>
<dbReference type="SMART" id="SM00874">
    <property type="entry name" value="B5"/>
    <property type="match status" value="1"/>
</dbReference>
<evidence type="ECO:0000256" key="4">
    <source>
        <dbReference type="ARBA" id="ARBA00022723"/>
    </source>
</evidence>
<dbReference type="InterPro" id="IPR005121">
    <property type="entry name" value="Fdx_antiC-bd"/>
</dbReference>
<keyword evidence="3 12" id="KW-0436">Ligase</keyword>
<comment type="cofactor">
    <cofactor evidence="1">
        <name>Mg(2+)</name>
        <dbReference type="ChEBI" id="CHEBI:18420"/>
    </cofactor>
</comment>
<dbReference type="PATRIC" id="fig|1618650.3.peg.645"/>
<comment type="caution">
    <text evidence="12">The sequence shown here is derived from an EMBL/GenBank/DDBJ whole genome shotgun (WGS) entry which is preliminary data.</text>
</comment>
<name>A0A0G1XTX4_9BACT</name>
<dbReference type="InterPro" id="IPR045060">
    <property type="entry name" value="Phe-tRNA-ligase_IIc_bsu"/>
</dbReference>
<dbReference type="Pfam" id="PF17759">
    <property type="entry name" value="tRNA_synthFbeta"/>
    <property type="match status" value="1"/>
</dbReference>
<evidence type="ECO:0000313" key="13">
    <source>
        <dbReference type="Proteomes" id="UP000034290"/>
    </source>
</evidence>
<dbReference type="InterPro" id="IPR041616">
    <property type="entry name" value="PheRS_beta_core"/>
</dbReference>
<dbReference type="Pfam" id="PF03484">
    <property type="entry name" value="B5"/>
    <property type="match status" value="1"/>
</dbReference>
<dbReference type="InterPro" id="IPR005147">
    <property type="entry name" value="tRNA_synthase_B5-dom"/>
</dbReference>
<dbReference type="Pfam" id="PF03147">
    <property type="entry name" value="FDX-ACB"/>
    <property type="match status" value="1"/>
</dbReference>
<dbReference type="SMART" id="SM00896">
    <property type="entry name" value="FDX-ACB"/>
    <property type="match status" value="1"/>
</dbReference>
<dbReference type="EC" id="6.1.1.20" evidence="2"/>
<evidence type="ECO:0000256" key="7">
    <source>
        <dbReference type="ARBA" id="ARBA00022842"/>
    </source>
</evidence>
<dbReference type="InterPro" id="IPR036690">
    <property type="entry name" value="Fdx_antiC-bd_sf"/>
</dbReference>
<keyword evidence="7" id="KW-0460">Magnesium</keyword>
<dbReference type="SUPFAM" id="SSF55681">
    <property type="entry name" value="Class II aaRS and biotin synthetases"/>
    <property type="match status" value="1"/>
</dbReference>
<protein>
    <recommendedName>
        <fullName evidence="2">phenylalanine--tRNA ligase</fullName>
        <ecNumber evidence="2">6.1.1.20</ecNumber>
    </recommendedName>
</protein>